<accession>A0A9X1ISP6</accession>
<dbReference type="AlphaFoldDB" id="A0A9X1ISP6"/>
<gene>
    <name evidence="2" type="ORF">KK488_16235</name>
</gene>
<keyword evidence="1" id="KW-0812">Transmembrane</keyword>
<proteinExistence type="predicted"/>
<feature type="transmembrane region" description="Helical" evidence="1">
    <location>
        <begin position="20"/>
        <end position="41"/>
    </location>
</feature>
<dbReference type="RefSeq" id="WP_214624757.1">
    <property type="nucleotide sequence ID" value="NZ_JAHGAW010000011.1"/>
</dbReference>
<protein>
    <submittedName>
        <fullName evidence="2">Uncharacterized protein</fullName>
    </submittedName>
</protein>
<sequence length="136" mass="14663">MGFPQTKEAGFKTLSPTKELYGLLAGLLSFLALVTPVGATAKQGIESPTISGFVVAPAPLDYRLFPTRLAIPVGSRAPAILPRDAVIPSVEAEQELGDKVVQFFAIGPDLHFLINRRVDDARDERIALGLRYAQAF</sequence>
<evidence type="ECO:0000256" key="1">
    <source>
        <dbReference type="SAM" id="Phobius"/>
    </source>
</evidence>
<comment type="caution">
    <text evidence="2">The sequence shown here is derived from an EMBL/GenBank/DDBJ whole genome shotgun (WGS) entry which is preliminary data.</text>
</comment>
<name>A0A9X1ISP6_9SPHN</name>
<evidence type="ECO:0000313" key="3">
    <source>
        <dbReference type="Proteomes" id="UP001138757"/>
    </source>
</evidence>
<keyword evidence="1" id="KW-0472">Membrane</keyword>
<dbReference type="EMBL" id="JAHGAW010000011">
    <property type="protein sequence ID" value="MBT2188504.1"/>
    <property type="molecule type" value="Genomic_DNA"/>
</dbReference>
<keyword evidence="1" id="KW-1133">Transmembrane helix</keyword>
<dbReference type="Proteomes" id="UP001138757">
    <property type="component" value="Unassembled WGS sequence"/>
</dbReference>
<organism evidence="2 3">
    <name type="scientific">Sphingobium nicotianae</name>
    <dbReference type="NCBI Taxonomy" id="2782607"/>
    <lineage>
        <taxon>Bacteria</taxon>
        <taxon>Pseudomonadati</taxon>
        <taxon>Pseudomonadota</taxon>
        <taxon>Alphaproteobacteria</taxon>
        <taxon>Sphingomonadales</taxon>
        <taxon>Sphingomonadaceae</taxon>
        <taxon>Sphingobium</taxon>
    </lineage>
</organism>
<keyword evidence="3" id="KW-1185">Reference proteome</keyword>
<evidence type="ECO:0000313" key="2">
    <source>
        <dbReference type="EMBL" id="MBT2188504.1"/>
    </source>
</evidence>
<reference evidence="2" key="1">
    <citation type="submission" date="2021-05" db="EMBL/GenBank/DDBJ databases">
        <title>Genome of Sphingobium sp. strain.</title>
        <authorList>
            <person name="Fan R."/>
        </authorList>
    </citation>
    <scope>NUCLEOTIDE SEQUENCE</scope>
    <source>
        <strain evidence="2">H33</strain>
    </source>
</reference>